<name>A0A8W8JRR2_MAGGI</name>
<dbReference type="InterPro" id="IPR008963">
    <property type="entry name" value="Purple_acid_Pase-like_N"/>
</dbReference>
<feature type="signal peptide" evidence="3">
    <location>
        <begin position="1"/>
        <end position="23"/>
    </location>
</feature>
<protein>
    <recommendedName>
        <fullName evidence="3">Purple acid phosphatase</fullName>
        <ecNumber evidence="3">3.1.3.2</ecNumber>
    </recommendedName>
</protein>
<dbReference type="Gene3D" id="3.60.21.10">
    <property type="match status" value="1"/>
</dbReference>
<accession>A0A8W8JRR2</accession>
<evidence type="ECO:0000259" key="6">
    <source>
        <dbReference type="Pfam" id="PF14008"/>
    </source>
</evidence>
<dbReference type="SUPFAM" id="SSF56300">
    <property type="entry name" value="Metallo-dependent phosphatases"/>
    <property type="match status" value="1"/>
</dbReference>
<dbReference type="Pfam" id="PF14008">
    <property type="entry name" value="Metallophos_C"/>
    <property type="match status" value="1"/>
</dbReference>
<keyword evidence="2" id="KW-0325">Glycoprotein</keyword>
<dbReference type="GO" id="GO:0003993">
    <property type="term" value="F:acid phosphatase activity"/>
    <property type="evidence" value="ECO:0007669"/>
    <property type="project" value="UniProtKB-EC"/>
</dbReference>
<dbReference type="InterPro" id="IPR041792">
    <property type="entry name" value="MPP_PAP"/>
</dbReference>
<dbReference type="Gene3D" id="2.60.40.380">
    <property type="entry name" value="Purple acid phosphatase-like, N-terminal"/>
    <property type="match status" value="1"/>
</dbReference>
<dbReference type="InterPro" id="IPR004843">
    <property type="entry name" value="Calcineurin-like_PHP"/>
</dbReference>
<dbReference type="Pfam" id="PF16656">
    <property type="entry name" value="Pur_ac_phosph_N"/>
    <property type="match status" value="1"/>
</dbReference>
<feature type="domain" description="Purple acid phosphatase N-terminal" evidence="7">
    <location>
        <begin position="27"/>
        <end position="124"/>
    </location>
</feature>
<feature type="domain" description="Calcineurin-like phosphoesterase" evidence="5">
    <location>
        <begin position="134"/>
        <end position="335"/>
    </location>
</feature>
<dbReference type="SUPFAM" id="SSF49363">
    <property type="entry name" value="Purple acid phosphatase, N-terminal domain"/>
    <property type="match status" value="1"/>
</dbReference>
<dbReference type="Pfam" id="PF00149">
    <property type="entry name" value="Metallophos"/>
    <property type="match status" value="1"/>
</dbReference>
<evidence type="ECO:0000256" key="4">
    <source>
        <dbReference type="SAM" id="Phobius"/>
    </source>
</evidence>
<dbReference type="AlphaFoldDB" id="A0A8W8JRR2"/>
<dbReference type="EnsemblMetazoa" id="G20208.5">
    <property type="protein sequence ID" value="G20208.5:cds"/>
    <property type="gene ID" value="G20208"/>
</dbReference>
<reference evidence="8" key="1">
    <citation type="submission" date="2022-08" db="UniProtKB">
        <authorList>
            <consortium name="EnsemblMetazoa"/>
        </authorList>
    </citation>
    <scope>IDENTIFICATION</scope>
    <source>
        <strain evidence="8">05x7-T-G4-1.051#20</strain>
    </source>
</reference>
<evidence type="ECO:0000259" key="7">
    <source>
        <dbReference type="Pfam" id="PF16656"/>
    </source>
</evidence>
<dbReference type="Proteomes" id="UP000005408">
    <property type="component" value="Unassembled WGS sequence"/>
</dbReference>
<evidence type="ECO:0000256" key="1">
    <source>
        <dbReference type="ARBA" id="ARBA00022729"/>
    </source>
</evidence>
<keyword evidence="4" id="KW-1133">Transmembrane helix</keyword>
<dbReference type="PANTHER" id="PTHR45867">
    <property type="entry name" value="PURPLE ACID PHOSPHATASE"/>
    <property type="match status" value="1"/>
</dbReference>
<organism evidence="8 9">
    <name type="scientific">Magallana gigas</name>
    <name type="common">Pacific oyster</name>
    <name type="synonym">Crassostrea gigas</name>
    <dbReference type="NCBI Taxonomy" id="29159"/>
    <lineage>
        <taxon>Eukaryota</taxon>
        <taxon>Metazoa</taxon>
        <taxon>Spiralia</taxon>
        <taxon>Lophotrochozoa</taxon>
        <taxon>Mollusca</taxon>
        <taxon>Bivalvia</taxon>
        <taxon>Autobranchia</taxon>
        <taxon>Pteriomorphia</taxon>
        <taxon>Ostreida</taxon>
        <taxon>Ostreoidea</taxon>
        <taxon>Ostreidae</taxon>
        <taxon>Magallana</taxon>
    </lineage>
</organism>
<dbReference type="InterPro" id="IPR029052">
    <property type="entry name" value="Metallo-depent_PP-like"/>
</dbReference>
<evidence type="ECO:0000256" key="2">
    <source>
        <dbReference type="ARBA" id="ARBA00023180"/>
    </source>
</evidence>
<dbReference type="OrthoDB" id="45007at2759"/>
<dbReference type="PANTHER" id="PTHR45867:SF10">
    <property type="entry name" value="PURPLE ACID PHOSPHATASE"/>
    <property type="match status" value="1"/>
</dbReference>
<keyword evidence="3" id="KW-0378">Hydrolase</keyword>
<feature type="transmembrane region" description="Helical" evidence="4">
    <location>
        <begin position="453"/>
        <end position="476"/>
    </location>
</feature>
<evidence type="ECO:0000313" key="9">
    <source>
        <dbReference type="Proteomes" id="UP000005408"/>
    </source>
</evidence>
<dbReference type="OMA" id="EYMPNMG"/>
<evidence type="ECO:0000256" key="3">
    <source>
        <dbReference type="RuleBase" id="RU361203"/>
    </source>
</evidence>
<feature type="domain" description="Purple acid phosphatase C-terminal" evidence="6">
    <location>
        <begin position="356"/>
        <end position="418"/>
    </location>
</feature>
<dbReference type="InterPro" id="IPR015914">
    <property type="entry name" value="PAPs_N"/>
</dbReference>
<keyword evidence="4" id="KW-0812">Transmembrane</keyword>
<dbReference type="EC" id="3.1.3.2" evidence="3"/>
<dbReference type="CDD" id="cd00839">
    <property type="entry name" value="MPP_PAPs"/>
    <property type="match status" value="1"/>
</dbReference>
<comment type="catalytic activity">
    <reaction evidence="3">
        <text>a phosphate monoester + H2O = an alcohol + phosphate</text>
        <dbReference type="Rhea" id="RHEA:15017"/>
        <dbReference type="ChEBI" id="CHEBI:15377"/>
        <dbReference type="ChEBI" id="CHEBI:30879"/>
        <dbReference type="ChEBI" id="CHEBI:43474"/>
        <dbReference type="ChEBI" id="CHEBI:67140"/>
        <dbReference type="EC" id="3.1.3.2"/>
    </reaction>
</comment>
<proteinExistence type="inferred from homology"/>
<keyword evidence="9" id="KW-1185">Reference proteome</keyword>
<dbReference type="InterPro" id="IPR025733">
    <property type="entry name" value="PAPs_C"/>
</dbReference>
<feature type="chain" id="PRO_5036518770" description="Purple acid phosphatase" evidence="3">
    <location>
        <begin position="24"/>
        <end position="542"/>
    </location>
</feature>
<sequence>MCALLSAVFLILATQLSISGVDAVDVPEQIHISFGDRPDIMVVMWSCKSHITCHVAYGTSAENMTNHSTSHTSTLNLDSWNALKIIYRAELKGLSAGRRHFYQVRCTQNGGQGHTNSSVFSFRTPDAKTDRQAKFLMYGDLGAVGGIPTFPALLDDVTKNNYDAVWHVGDFGYDLHSNGGKVGDDFMRKIEAIAARIAYMTSPGNHELEKDMHHYRVRFSMPGGGWPMGHDRLWYSVDIGPVHFISYSTEVFFIENQDYVCKQYDWLLKDLIKANQNRRSRPWVVAMGHRPMYCSNKNIDDCTGRILGYWVKYGLEDLFQAQGVDLVLQAHEHSYERLWPVYDYQVMAKNYLDPRAPVHVISGAAGCGENVDYMGDPKPWSAFRADTASSHSYGRLIVVNRTHLLFEQVSVDFNSTIDKFWLVQNNHGPRIGNWECKDGYYNNHPTCKCPLPFHYVTVAVFGGVFIFIVIAMSIYFCTKCCHVCRCCQNKCCTGSAKCYTGSAKCCDSFSVDRGFCRNRSRLKETSSRFKLLDDDEEEDLII</sequence>
<dbReference type="GO" id="GO:0046872">
    <property type="term" value="F:metal ion binding"/>
    <property type="evidence" value="ECO:0007669"/>
    <property type="project" value="InterPro"/>
</dbReference>
<evidence type="ECO:0000259" key="5">
    <source>
        <dbReference type="Pfam" id="PF00149"/>
    </source>
</evidence>
<comment type="similarity">
    <text evidence="3">Belongs to the metallophosphoesterase superfamily. Purple acid phosphatase family.</text>
</comment>
<evidence type="ECO:0000313" key="8">
    <source>
        <dbReference type="EnsemblMetazoa" id="G20208.5:cds"/>
    </source>
</evidence>
<keyword evidence="4" id="KW-0472">Membrane</keyword>
<keyword evidence="1 3" id="KW-0732">Signal</keyword>